<reference evidence="3 4" key="1">
    <citation type="submission" date="2016-10" db="EMBL/GenBank/DDBJ databases">
        <authorList>
            <person name="Varghese N."/>
            <person name="Submissions S."/>
        </authorList>
    </citation>
    <scope>NUCLEOTIDE SEQUENCE [LARGE SCALE GENOMIC DNA]</scope>
    <source>
        <strain evidence="3 4">DSM 16643</strain>
    </source>
</reference>
<evidence type="ECO:0000313" key="3">
    <source>
        <dbReference type="EMBL" id="SDA70240.1"/>
    </source>
</evidence>
<proteinExistence type="predicted"/>
<dbReference type="Gene3D" id="2.40.50.140">
    <property type="entry name" value="Nucleic acid-binding proteins"/>
    <property type="match status" value="1"/>
</dbReference>
<dbReference type="Proteomes" id="UP000323439">
    <property type="component" value="Unassembled WGS sequence"/>
</dbReference>
<keyword evidence="1" id="KW-0812">Transmembrane</keyword>
<feature type="domain" description="OB" evidence="2">
    <location>
        <begin position="49"/>
        <end position="123"/>
    </location>
</feature>
<dbReference type="GO" id="GO:0003676">
    <property type="term" value="F:nucleic acid binding"/>
    <property type="evidence" value="ECO:0007669"/>
    <property type="project" value="InterPro"/>
</dbReference>
<dbReference type="InterPro" id="IPR012340">
    <property type="entry name" value="NA-bd_OB-fold"/>
</dbReference>
<dbReference type="Pfam" id="PF01336">
    <property type="entry name" value="tRNA_anti-codon"/>
    <property type="match status" value="1"/>
</dbReference>
<accession>A0A1G5XJ64</accession>
<keyword evidence="4" id="KW-1185">Reference proteome</keyword>
<dbReference type="OrthoDB" id="82376at2157"/>
<evidence type="ECO:0000313" key="4">
    <source>
        <dbReference type="Proteomes" id="UP000323439"/>
    </source>
</evidence>
<sequence>MKITDDKLLKMALITSMIGLIGLILFTPLIEVKEVKIEDITRSMIDEEVSINCVVTDVKSSKSGSSYFLTINDGTGQMTLVIFESQVAQMQTNSFDIKDFKDKEVNVVGKITEYNNEMEIVLSSGNSLKIRAK</sequence>
<gene>
    <name evidence="3" type="ORF">SAMN02910315_02284</name>
</gene>
<dbReference type="InterPro" id="IPR004365">
    <property type="entry name" value="NA-bd_OB_tRNA"/>
</dbReference>
<keyword evidence="1" id="KW-1133">Transmembrane helix</keyword>
<dbReference type="EMBL" id="FMXB01000026">
    <property type="protein sequence ID" value="SDA70240.1"/>
    <property type="molecule type" value="Genomic_DNA"/>
</dbReference>
<dbReference type="RefSeq" id="WP_149732762.1">
    <property type="nucleotide sequence ID" value="NZ_FMXB01000026.1"/>
</dbReference>
<dbReference type="STRING" id="230361.sm9_0324"/>
<protein>
    <submittedName>
        <fullName evidence="3">OB-fold nucleic acid binding domain-containing protein</fullName>
    </submittedName>
</protein>
<evidence type="ECO:0000256" key="1">
    <source>
        <dbReference type="SAM" id="Phobius"/>
    </source>
</evidence>
<name>A0A1G5XJ64_9EURY</name>
<feature type="transmembrane region" description="Helical" evidence="1">
    <location>
        <begin position="12"/>
        <end position="30"/>
    </location>
</feature>
<dbReference type="AlphaFoldDB" id="A0A1G5XJ64"/>
<keyword evidence="1" id="KW-0472">Membrane</keyword>
<organism evidence="3 4">
    <name type="scientific">Methanobrevibacter millerae</name>
    <dbReference type="NCBI Taxonomy" id="230361"/>
    <lineage>
        <taxon>Archaea</taxon>
        <taxon>Methanobacteriati</taxon>
        <taxon>Methanobacteriota</taxon>
        <taxon>Methanomada group</taxon>
        <taxon>Methanobacteria</taxon>
        <taxon>Methanobacteriales</taxon>
        <taxon>Methanobacteriaceae</taxon>
        <taxon>Methanobrevibacter</taxon>
    </lineage>
</organism>
<evidence type="ECO:0000259" key="2">
    <source>
        <dbReference type="Pfam" id="PF01336"/>
    </source>
</evidence>